<dbReference type="NCBIfam" id="NF006040">
    <property type="entry name" value="PRK08183.1"/>
    <property type="match status" value="1"/>
</dbReference>
<feature type="region of interest" description="Disordered" evidence="1">
    <location>
        <begin position="95"/>
        <end position="119"/>
    </location>
</feature>
<dbReference type="GO" id="GO:0045271">
    <property type="term" value="C:respiratory chain complex I"/>
    <property type="evidence" value="ECO:0007669"/>
    <property type="project" value="InterPro"/>
</dbReference>
<evidence type="ECO:0000256" key="1">
    <source>
        <dbReference type="SAM" id="MobiDB-lite"/>
    </source>
</evidence>
<dbReference type="Pfam" id="PF05071">
    <property type="entry name" value="NDUFA12"/>
    <property type="match status" value="1"/>
</dbReference>
<reference evidence="2" key="1">
    <citation type="journal article" date="2014" name="Int. J. Syst. Evol. Microbiol.">
        <title>Complete genome sequence of Corynebacterium casei LMG S-19264T (=DSM 44701T), isolated from a smear-ripened cheese.</title>
        <authorList>
            <consortium name="US DOE Joint Genome Institute (JGI-PGF)"/>
            <person name="Walter F."/>
            <person name="Albersmeier A."/>
            <person name="Kalinowski J."/>
            <person name="Ruckert C."/>
        </authorList>
    </citation>
    <scope>NUCLEOTIDE SEQUENCE</scope>
    <source>
        <strain evidence="2">KCTC 42651</strain>
    </source>
</reference>
<dbReference type="PANTHER" id="PTHR12910">
    <property type="entry name" value="NADH-UBIQUINONE OXIDOREDUCTASE SUBUNIT B17.2"/>
    <property type="match status" value="1"/>
</dbReference>
<gene>
    <name evidence="2" type="ORF">GCM10017083_52550</name>
</gene>
<comment type="caution">
    <text evidence="2">The sequence shown here is derived from an EMBL/GenBank/DDBJ whole genome shotgun (WGS) entry which is preliminary data.</text>
</comment>
<dbReference type="PANTHER" id="PTHR12910:SF2">
    <property type="entry name" value="NADH DEHYDROGENASE [UBIQUINONE] 1 ALPHA SUBCOMPLEX SUBUNIT 12"/>
    <property type="match status" value="1"/>
</dbReference>
<name>A0A919CSL5_9PROT</name>
<organism evidence="2 3">
    <name type="scientific">Thalassobaculum fulvum</name>
    <dbReference type="NCBI Taxonomy" id="1633335"/>
    <lineage>
        <taxon>Bacteria</taxon>
        <taxon>Pseudomonadati</taxon>
        <taxon>Pseudomonadota</taxon>
        <taxon>Alphaproteobacteria</taxon>
        <taxon>Rhodospirillales</taxon>
        <taxon>Thalassobaculaceae</taxon>
        <taxon>Thalassobaculum</taxon>
    </lineage>
</organism>
<evidence type="ECO:0000313" key="3">
    <source>
        <dbReference type="Proteomes" id="UP000630353"/>
    </source>
</evidence>
<accession>A0A919CSL5</accession>
<proteinExistence type="predicted"/>
<dbReference type="Proteomes" id="UP000630353">
    <property type="component" value="Unassembled WGS sequence"/>
</dbReference>
<keyword evidence="3" id="KW-1185">Reference proteome</keyword>
<dbReference type="EMBL" id="BMZS01000015">
    <property type="protein sequence ID" value="GHD62969.1"/>
    <property type="molecule type" value="Genomic_DNA"/>
</dbReference>
<dbReference type="InterPro" id="IPR007763">
    <property type="entry name" value="NDUFA12"/>
</dbReference>
<dbReference type="GO" id="GO:0006979">
    <property type="term" value="P:response to oxidative stress"/>
    <property type="evidence" value="ECO:0007669"/>
    <property type="project" value="TreeGrafter"/>
</dbReference>
<protein>
    <submittedName>
        <fullName evidence="2">NADH:ubiquinone oxidoreductase subunit NDUFA12</fullName>
    </submittedName>
</protein>
<evidence type="ECO:0000313" key="2">
    <source>
        <dbReference type="EMBL" id="GHD62969.1"/>
    </source>
</evidence>
<reference evidence="2" key="2">
    <citation type="submission" date="2020-09" db="EMBL/GenBank/DDBJ databases">
        <authorList>
            <person name="Sun Q."/>
            <person name="Kim S."/>
        </authorList>
    </citation>
    <scope>NUCLEOTIDE SEQUENCE</scope>
    <source>
        <strain evidence="2">KCTC 42651</strain>
    </source>
</reference>
<dbReference type="AlphaFoldDB" id="A0A919CSL5"/>
<sequence>MDVGVRLFTWLNGRLVGEDAYGNRYYVHKAGRQRDGREMRWVLYKGMAEASKVPPDWHAWLHHFTDALPDAQPITRFGWQKEHMPNLTGTRYAYRPPGHVLQGGKRERATGDYEPWTPA</sequence>